<accession>E6WTD6</accession>
<evidence type="ECO:0008006" key="3">
    <source>
        <dbReference type="Google" id="ProtNLM"/>
    </source>
</evidence>
<dbReference type="InterPro" id="IPR014988">
    <property type="entry name" value="Uncharacterised_YqcI/YcgG"/>
</dbReference>
<dbReference type="PANTHER" id="PTHR40045:SF1">
    <property type="entry name" value="YQCI_YCGG FAMILY PROTEIN"/>
    <property type="match status" value="1"/>
</dbReference>
<evidence type="ECO:0000313" key="2">
    <source>
        <dbReference type="Proteomes" id="UP000008632"/>
    </source>
</evidence>
<dbReference type="PANTHER" id="PTHR40045">
    <property type="entry name" value="YCGG FAMILY PROTEIN"/>
    <property type="match status" value="1"/>
</dbReference>
<sequence length="235" mass="26594">MSTPASTPATRPTQQSLSERFLSFIDDPSFPCVGSKAALARNAIQPHEFGRLGDRRNDARLLDSLTRFARFIEGQPKEDTTVHSFVALFDGPSDTDEQRFEAMLWSQLQHLHDLDARRGTPWAEDVSRDPNDPRFSLSLGGHPFFVIGLHPGASRIARRFEVPVMVFNSHRQFDRLREDGRYAKMQAATRKRDTALQGSINPNLADFGTAAETRQYSGRKVEAGWTCPFHVRRPR</sequence>
<organism evidence="1 2">
    <name type="scientific">Pseudoxanthomonas suwonensis (strain 11-1)</name>
    <dbReference type="NCBI Taxonomy" id="743721"/>
    <lineage>
        <taxon>Bacteria</taxon>
        <taxon>Pseudomonadati</taxon>
        <taxon>Pseudomonadota</taxon>
        <taxon>Gammaproteobacteria</taxon>
        <taxon>Lysobacterales</taxon>
        <taxon>Lysobacteraceae</taxon>
        <taxon>Pseudoxanthomonas</taxon>
    </lineage>
</organism>
<reference evidence="1 2" key="1">
    <citation type="submission" date="2011-01" db="EMBL/GenBank/DDBJ databases">
        <title>Complete sequence of Pseudoxanthomonas suwonensis 11-1.</title>
        <authorList>
            <consortium name="US DOE Joint Genome Institute"/>
            <person name="Lucas S."/>
            <person name="Copeland A."/>
            <person name="Lapidus A."/>
            <person name="Cheng J.-F."/>
            <person name="Goodwin L."/>
            <person name="Pitluck S."/>
            <person name="Teshima H."/>
            <person name="Detter J.C."/>
            <person name="Han C."/>
            <person name="Tapia R."/>
            <person name="Land M."/>
            <person name="Hauser L."/>
            <person name="Kyrpides N."/>
            <person name="Ivanova N."/>
            <person name="Ovchinnikova G."/>
            <person name="Siebers A.K."/>
            <person name="Allgaier M."/>
            <person name="Thelen M.P."/>
            <person name="Hugenholtz P."/>
            <person name="Gladden J."/>
            <person name="Woyke T."/>
        </authorList>
    </citation>
    <scope>NUCLEOTIDE SEQUENCE [LARGE SCALE GENOMIC DNA]</scope>
    <source>
        <strain evidence="2">11-1</strain>
    </source>
</reference>
<proteinExistence type="predicted"/>
<evidence type="ECO:0000313" key="1">
    <source>
        <dbReference type="EMBL" id="ADV27435.1"/>
    </source>
</evidence>
<dbReference type="AlphaFoldDB" id="E6WTD6"/>
<gene>
    <name evidence="1" type="ordered locus">Psesu_1590</name>
</gene>
<dbReference type="RefSeq" id="WP_013535263.1">
    <property type="nucleotide sequence ID" value="NC_014924.1"/>
</dbReference>
<dbReference type="HOGENOM" id="CLU_090943_0_0_6"/>
<dbReference type="EMBL" id="CP002446">
    <property type="protein sequence ID" value="ADV27435.1"/>
    <property type="molecule type" value="Genomic_DNA"/>
</dbReference>
<dbReference type="eggNOG" id="COG3403">
    <property type="taxonomic scope" value="Bacteria"/>
</dbReference>
<name>E6WTD6_PSEUU</name>
<protein>
    <recommendedName>
        <fullName evidence="3">YqcI/YcgG family protein</fullName>
    </recommendedName>
</protein>
<dbReference type="NCBIfam" id="NF041366">
    <property type="entry name" value="GntA_guanitoxin"/>
    <property type="match status" value="1"/>
</dbReference>
<dbReference type="OrthoDB" id="283514at2"/>
<keyword evidence="2" id="KW-1185">Reference proteome</keyword>
<dbReference type="KEGG" id="psu:Psesu_1590"/>
<dbReference type="Pfam" id="PF08892">
    <property type="entry name" value="YqcI_YcgG"/>
    <property type="match status" value="1"/>
</dbReference>
<dbReference type="STRING" id="743721.Psesu_1590"/>
<dbReference type="Proteomes" id="UP000008632">
    <property type="component" value="Chromosome"/>
</dbReference>